<keyword evidence="1" id="KW-0614">Plasmid</keyword>
<reference evidence="1 2" key="1">
    <citation type="journal article" date="2014" name="Genome Announc.">
        <title>Draft Genome Sequence of the Haloacid-Degrading Burkholderia caribensis Strain MBA4.</title>
        <authorList>
            <person name="Pan Y."/>
            <person name="Kong K.F."/>
            <person name="Tsang J.S."/>
        </authorList>
    </citation>
    <scope>NUCLEOTIDE SEQUENCE [LARGE SCALE GENOMIC DNA]</scope>
    <source>
        <strain evidence="1 2">MBA4</strain>
        <plasmid evidence="2">Plasmid</plasmid>
    </source>
</reference>
<dbReference type="KEGG" id="bcai:K788_0006207"/>
<protein>
    <submittedName>
        <fullName evidence="1">Uncharacterized protein</fullName>
    </submittedName>
</protein>
<name>A0A0N7JVN6_9BURK</name>
<dbReference type="AlphaFoldDB" id="A0A0N7JVN6"/>
<dbReference type="EMBL" id="CP012748">
    <property type="protein sequence ID" value="ALL69717.1"/>
    <property type="molecule type" value="Genomic_DNA"/>
</dbReference>
<evidence type="ECO:0000313" key="2">
    <source>
        <dbReference type="Proteomes" id="UP000019146"/>
    </source>
</evidence>
<sequence>MTRQALERDEHTDAPGEAYAIVVFCVLALLTPTRCMW</sequence>
<organism evidence="1 2">
    <name type="scientific">Paraburkholderia caribensis MBA4</name>
    <dbReference type="NCBI Taxonomy" id="1323664"/>
    <lineage>
        <taxon>Bacteria</taxon>
        <taxon>Pseudomonadati</taxon>
        <taxon>Pseudomonadota</taxon>
        <taxon>Betaproteobacteria</taxon>
        <taxon>Burkholderiales</taxon>
        <taxon>Burkholderiaceae</taxon>
        <taxon>Paraburkholderia</taxon>
    </lineage>
</organism>
<evidence type="ECO:0000313" key="1">
    <source>
        <dbReference type="EMBL" id="ALL69717.1"/>
    </source>
</evidence>
<gene>
    <name evidence="1" type="ORF">K788_0006207</name>
</gene>
<dbReference type="Proteomes" id="UP000019146">
    <property type="component" value="Plasmid unnamed"/>
</dbReference>
<geneLocation type="plasmid" evidence="2"/>
<accession>A0A0N7JVN6</accession>
<proteinExistence type="predicted"/>